<protein>
    <recommendedName>
        <fullName evidence="2">Carboxypeptidase regulatory-like domain-containing protein</fullName>
    </recommendedName>
</protein>
<proteinExistence type="predicted"/>
<gene>
    <name evidence="1" type="ORF">SDC9_53250</name>
</gene>
<accession>A0A644WSP4</accession>
<sequence length="134" mass="15150">MILLKIPFIDFSEIKYKTMSTRLYQPFFLIALIVATAAFSSCESYRTVEFVVQDADTHQPIDSVFVHVKAGKNGDYEKSGAEGYTNSTGFFSGSFMIGCSFGCYDIYVECSKPGYKQYVSEMNEFADTIRLVRE</sequence>
<name>A0A644WSP4_9ZZZZ</name>
<dbReference type="EMBL" id="VSSQ01001282">
    <property type="protein sequence ID" value="MPM06946.1"/>
    <property type="molecule type" value="Genomic_DNA"/>
</dbReference>
<organism evidence="1">
    <name type="scientific">bioreactor metagenome</name>
    <dbReference type="NCBI Taxonomy" id="1076179"/>
    <lineage>
        <taxon>unclassified sequences</taxon>
        <taxon>metagenomes</taxon>
        <taxon>ecological metagenomes</taxon>
    </lineage>
</organism>
<reference evidence="1" key="1">
    <citation type="submission" date="2019-08" db="EMBL/GenBank/DDBJ databases">
        <authorList>
            <person name="Kucharzyk K."/>
            <person name="Murdoch R.W."/>
            <person name="Higgins S."/>
            <person name="Loffler F."/>
        </authorList>
    </citation>
    <scope>NUCLEOTIDE SEQUENCE</scope>
</reference>
<dbReference type="AlphaFoldDB" id="A0A644WSP4"/>
<comment type="caution">
    <text evidence="1">The sequence shown here is derived from an EMBL/GenBank/DDBJ whole genome shotgun (WGS) entry which is preliminary data.</text>
</comment>
<evidence type="ECO:0008006" key="2">
    <source>
        <dbReference type="Google" id="ProtNLM"/>
    </source>
</evidence>
<evidence type="ECO:0000313" key="1">
    <source>
        <dbReference type="EMBL" id="MPM06946.1"/>
    </source>
</evidence>